<sequence>MNNYKHYIPILKWKPAEQLALEKLSIKEKKFISPLIQLVMPSPKTPKKNEKEKTYDEQLKEVINSFELKIPKIPEEIQRSWGNDPIMIDLSLIYTPSLRIKGFDEILRIGESLGIFLIPVINLSSDEETKKTVALLAKKYRRGLCFRLVRSDFIDMNKLTEELQNFLKLHSLSEKEIDLLVDLKDDDKNEYYKLINLAQQIPNLLDWRAFIFASGAFPVDLTDCKVNQEKYITRSDWKNWITQINSGLLKRCPSYADYTIQHPIYKESVRFFSPSASIRYTLKDSWLILRGRRGKSVYYLAYSNLLSQSQKYQKIFRGSSFSFGDAYIVEKGKDLNSKHPGGAKDWLVAGINHHLACTIEQIANLS</sequence>
<evidence type="ECO:0000313" key="2">
    <source>
        <dbReference type="Proteomes" id="UP000034349"/>
    </source>
</evidence>
<dbReference type="EMBL" id="LBOK01000009">
    <property type="protein sequence ID" value="KKP36973.1"/>
    <property type="molecule type" value="Genomic_DNA"/>
</dbReference>
<reference evidence="1 2" key="1">
    <citation type="journal article" date="2015" name="Nature">
        <title>rRNA introns, odd ribosomes, and small enigmatic genomes across a large radiation of phyla.</title>
        <authorList>
            <person name="Brown C.T."/>
            <person name="Hug L.A."/>
            <person name="Thomas B.C."/>
            <person name="Sharon I."/>
            <person name="Castelle C.J."/>
            <person name="Singh A."/>
            <person name="Wilkins M.J."/>
            <person name="Williams K.H."/>
            <person name="Banfield J.F."/>
        </authorList>
    </citation>
    <scope>NUCLEOTIDE SEQUENCE [LARGE SCALE GENOMIC DNA]</scope>
</reference>
<accession>A0A0F9YZS0</accession>
<protein>
    <submittedName>
        <fullName evidence="1">Uncharacterized protein</fullName>
    </submittedName>
</protein>
<comment type="caution">
    <text evidence="1">The sequence shown here is derived from an EMBL/GenBank/DDBJ whole genome shotgun (WGS) entry which is preliminary data.</text>
</comment>
<dbReference type="Pfam" id="PF14350">
    <property type="entry name" value="Beta_protein"/>
    <property type="match status" value="1"/>
</dbReference>
<evidence type="ECO:0000313" key="1">
    <source>
        <dbReference type="EMBL" id="KKP36973.1"/>
    </source>
</evidence>
<dbReference type="AlphaFoldDB" id="A0A0F9YZS0"/>
<gene>
    <name evidence="1" type="ORF">UR23_C0009G0003</name>
</gene>
<name>A0A0F9YZS0_9BACT</name>
<dbReference type="InterPro" id="IPR025683">
    <property type="entry name" value="Protein_beta"/>
</dbReference>
<proteinExistence type="predicted"/>
<organism evidence="1 2">
    <name type="scientific">Candidatus Roizmanbacteria bacterium GW2011_GWA2_32_13</name>
    <dbReference type="NCBI Taxonomy" id="1618475"/>
    <lineage>
        <taxon>Bacteria</taxon>
        <taxon>Candidatus Roizmaniibacteriota</taxon>
    </lineage>
</organism>
<dbReference type="Proteomes" id="UP000034349">
    <property type="component" value="Unassembled WGS sequence"/>
</dbReference>